<keyword evidence="1" id="KW-0678">Repressor</keyword>
<dbReference type="InterPro" id="IPR047057">
    <property type="entry name" value="MerR_fam"/>
</dbReference>
<dbReference type="OrthoDB" id="9800334at2"/>
<dbReference type="PANTHER" id="PTHR30204">
    <property type="entry name" value="REDOX-CYCLING DRUG-SENSING TRANSCRIPTIONAL ACTIVATOR SOXR"/>
    <property type="match status" value="1"/>
</dbReference>
<evidence type="ECO:0000256" key="2">
    <source>
        <dbReference type="ARBA" id="ARBA00023015"/>
    </source>
</evidence>
<dbReference type="AlphaFoldDB" id="A0A1G6YY31"/>
<dbReference type="SMART" id="SM00422">
    <property type="entry name" value="HTH_MERR"/>
    <property type="match status" value="1"/>
</dbReference>
<dbReference type="RefSeq" id="WP_090860190.1">
    <property type="nucleotide sequence ID" value="NZ_FMZM01000012.1"/>
</dbReference>
<dbReference type="InterPro" id="IPR019278">
    <property type="entry name" value="DICT_dom"/>
</dbReference>
<name>A0A1G6YY31_9ACTN</name>
<reference evidence="5 6" key="1">
    <citation type="submission" date="2016-10" db="EMBL/GenBank/DDBJ databases">
        <authorList>
            <person name="de Groot N.N."/>
        </authorList>
    </citation>
    <scope>NUCLEOTIDE SEQUENCE [LARGE SCALE GENOMIC DNA]</scope>
    <source>
        <strain evidence="5 6">CGMCC 4.6858</strain>
    </source>
</reference>
<evidence type="ECO:0000256" key="1">
    <source>
        <dbReference type="ARBA" id="ARBA00022491"/>
    </source>
</evidence>
<proteinExistence type="predicted"/>
<dbReference type="Pfam" id="PF10069">
    <property type="entry name" value="DICT"/>
    <property type="match status" value="1"/>
</dbReference>
<sequence length="292" mass="31793">MTTTSRPAGEPLAAGLSIGALSRITGVSVATLRTWEQRYEFPVPHRLPSGHRRYDHATIDAVTAVARQREAGVDLPSAIAGALAPGGADGSSVFLEVRRRHPDLPFERIHGRTLLAITRALEDECCARAYLPVLFGGFQRQSSYEPLRARWADLARSARATLVFADFQDVAVTGEPTRVPLRPGSPLLREWFVVCDGPDRAAALVAAELPGQERRPMEDREYDAVWTLEPEVVRTASRVCAAVGLAAGAMDAEGLTHHLAMPVAYLPDPVRPVLLFNRIVAYLDRSSGDGER</sequence>
<dbReference type="PANTHER" id="PTHR30204:SF69">
    <property type="entry name" value="MERR-FAMILY TRANSCRIPTIONAL REGULATOR"/>
    <property type="match status" value="1"/>
</dbReference>
<dbReference type="Pfam" id="PF13411">
    <property type="entry name" value="MerR_1"/>
    <property type="match status" value="1"/>
</dbReference>
<keyword evidence="6" id="KW-1185">Reference proteome</keyword>
<evidence type="ECO:0000313" key="6">
    <source>
        <dbReference type="Proteomes" id="UP000199034"/>
    </source>
</evidence>
<protein>
    <submittedName>
        <fullName evidence="5">Diguanylate Cyclase and Two-component system sensory domain-containing protein</fullName>
    </submittedName>
</protein>
<keyword evidence="3" id="KW-0238">DNA-binding</keyword>
<dbReference type="PROSITE" id="PS50937">
    <property type="entry name" value="HTH_MERR_2"/>
    <property type="match status" value="1"/>
</dbReference>
<evidence type="ECO:0000256" key="3">
    <source>
        <dbReference type="ARBA" id="ARBA00023125"/>
    </source>
</evidence>
<dbReference type="SUPFAM" id="SSF46955">
    <property type="entry name" value="Putative DNA-binding domain"/>
    <property type="match status" value="1"/>
</dbReference>
<keyword evidence="4" id="KW-0804">Transcription</keyword>
<evidence type="ECO:0000313" key="5">
    <source>
        <dbReference type="EMBL" id="SDD94537.1"/>
    </source>
</evidence>
<dbReference type="GO" id="GO:0003700">
    <property type="term" value="F:DNA-binding transcription factor activity"/>
    <property type="evidence" value="ECO:0007669"/>
    <property type="project" value="InterPro"/>
</dbReference>
<dbReference type="InterPro" id="IPR009061">
    <property type="entry name" value="DNA-bd_dom_put_sf"/>
</dbReference>
<keyword evidence="2" id="KW-0805">Transcription regulation</keyword>
<dbReference type="Gene3D" id="1.10.1660.10">
    <property type="match status" value="1"/>
</dbReference>
<evidence type="ECO:0000256" key="4">
    <source>
        <dbReference type="ARBA" id="ARBA00023163"/>
    </source>
</evidence>
<dbReference type="InterPro" id="IPR000551">
    <property type="entry name" value="MerR-type_HTH_dom"/>
</dbReference>
<dbReference type="GO" id="GO:0003677">
    <property type="term" value="F:DNA binding"/>
    <property type="evidence" value="ECO:0007669"/>
    <property type="project" value="UniProtKB-KW"/>
</dbReference>
<organism evidence="5 6">
    <name type="scientific">Nocardioides lianchengensis</name>
    <dbReference type="NCBI Taxonomy" id="1045774"/>
    <lineage>
        <taxon>Bacteria</taxon>
        <taxon>Bacillati</taxon>
        <taxon>Actinomycetota</taxon>
        <taxon>Actinomycetes</taxon>
        <taxon>Propionibacteriales</taxon>
        <taxon>Nocardioidaceae</taxon>
        <taxon>Nocardioides</taxon>
    </lineage>
</organism>
<dbReference type="STRING" id="1045774.SAMN05421872_112183"/>
<gene>
    <name evidence="5" type="ORF">SAMN05421872_112183</name>
</gene>
<dbReference type="EMBL" id="FMZM01000012">
    <property type="protein sequence ID" value="SDD94537.1"/>
    <property type="molecule type" value="Genomic_DNA"/>
</dbReference>
<accession>A0A1G6YY31</accession>
<dbReference type="Proteomes" id="UP000199034">
    <property type="component" value="Unassembled WGS sequence"/>
</dbReference>